<organism evidence="10">
    <name type="scientific">marine metagenome</name>
    <dbReference type="NCBI Taxonomy" id="408172"/>
    <lineage>
        <taxon>unclassified sequences</taxon>
        <taxon>metagenomes</taxon>
        <taxon>ecological metagenomes</taxon>
    </lineage>
</organism>
<dbReference type="PANTHER" id="PTHR43721:SF11">
    <property type="entry name" value="SELENOCYSTEINE-SPECIFIC ELONGATION FACTOR"/>
    <property type="match status" value="1"/>
</dbReference>
<dbReference type="CDD" id="cd04171">
    <property type="entry name" value="SelB"/>
    <property type="match status" value="1"/>
</dbReference>
<dbReference type="SUPFAM" id="SSF50465">
    <property type="entry name" value="EF-Tu/eEF-1alpha/eIF2-gamma C-terminal domain"/>
    <property type="match status" value="1"/>
</dbReference>
<evidence type="ECO:0000256" key="6">
    <source>
        <dbReference type="ARBA" id="ARBA00023134"/>
    </source>
</evidence>
<evidence type="ECO:0000256" key="2">
    <source>
        <dbReference type="ARBA" id="ARBA00015953"/>
    </source>
</evidence>
<dbReference type="EMBL" id="UINC01020377">
    <property type="protein sequence ID" value="SVA85615.1"/>
    <property type="molecule type" value="Genomic_DNA"/>
</dbReference>
<gene>
    <name evidence="10" type="ORF">METZ01_LOCUS138469</name>
</gene>
<evidence type="ECO:0000313" key="10">
    <source>
        <dbReference type="EMBL" id="SVA85615.1"/>
    </source>
</evidence>
<dbReference type="InterPro" id="IPR004535">
    <property type="entry name" value="Transl_elong_SelB"/>
</dbReference>
<dbReference type="NCBIfam" id="TIGR00475">
    <property type="entry name" value="selB"/>
    <property type="match status" value="1"/>
</dbReference>
<dbReference type="PROSITE" id="PS51722">
    <property type="entry name" value="G_TR_2"/>
    <property type="match status" value="1"/>
</dbReference>
<dbReference type="InterPro" id="IPR057335">
    <property type="entry name" value="Beta-barrel_SelB"/>
</dbReference>
<dbReference type="GO" id="GO:0003723">
    <property type="term" value="F:RNA binding"/>
    <property type="evidence" value="ECO:0007669"/>
    <property type="project" value="InterPro"/>
</dbReference>
<dbReference type="InterPro" id="IPR009000">
    <property type="entry name" value="Transl_B-barrel_sf"/>
</dbReference>
<evidence type="ECO:0000256" key="1">
    <source>
        <dbReference type="ARBA" id="ARBA00004496"/>
    </source>
</evidence>
<dbReference type="GO" id="GO:0003746">
    <property type="term" value="F:translation elongation factor activity"/>
    <property type="evidence" value="ECO:0007669"/>
    <property type="project" value="InterPro"/>
</dbReference>
<dbReference type="Pfam" id="PF00009">
    <property type="entry name" value="GTP_EFTU"/>
    <property type="match status" value="1"/>
</dbReference>
<proteinExistence type="predicted"/>
<dbReference type="SUPFAM" id="SSF52540">
    <property type="entry name" value="P-loop containing nucleoside triphosphate hydrolases"/>
    <property type="match status" value="1"/>
</dbReference>
<reference evidence="10" key="1">
    <citation type="submission" date="2018-05" db="EMBL/GenBank/DDBJ databases">
        <authorList>
            <person name="Lanie J.A."/>
            <person name="Ng W.-L."/>
            <person name="Kazmierczak K.M."/>
            <person name="Andrzejewski T.M."/>
            <person name="Davidsen T.M."/>
            <person name="Wayne K.J."/>
            <person name="Tettelin H."/>
            <person name="Glass J.I."/>
            <person name="Rusch D."/>
            <person name="Podicherti R."/>
            <person name="Tsui H.-C.T."/>
            <person name="Winkler M.E."/>
        </authorList>
    </citation>
    <scope>NUCLEOTIDE SEQUENCE</scope>
</reference>
<dbReference type="Gene3D" id="3.40.50.300">
    <property type="entry name" value="P-loop containing nucleotide triphosphate hydrolases"/>
    <property type="match status" value="1"/>
</dbReference>
<dbReference type="NCBIfam" id="TIGR00231">
    <property type="entry name" value="small_GTP"/>
    <property type="match status" value="1"/>
</dbReference>
<feature type="non-terminal residue" evidence="10">
    <location>
        <position position="365"/>
    </location>
</feature>
<keyword evidence="3" id="KW-0963">Cytoplasm</keyword>
<evidence type="ECO:0000256" key="8">
    <source>
        <dbReference type="ARBA" id="ARBA00031615"/>
    </source>
</evidence>
<dbReference type="CDD" id="cd15491">
    <property type="entry name" value="selB_III"/>
    <property type="match status" value="1"/>
</dbReference>
<dbReference type="Pfam" id="PF03144">
    <property type="entry name" value="GTP_EFTU_D2"/>
    <property type="match status" value="1"/>
</dbReference>
<evidence type="ECO:0000256" key="3">
    <source>
        <dbReference type="ARBA" id="ARBA00022490"/>
    </source>
</evidence>
<dbReference type="CDD" id="cd03696">
    <property type="entry name" value="SelB_II"/>
    <property type="match status" value="1"/>
</dbReference>
<evidence type="ECO:0000256" key="5">
    <source>
        <dbReference type="ARBA" id="ARBA00022917"/>
    </source>
</evidence>
<dbReference type="GO" id="GO:0005525">
    <property type="term" value="F:GTP binding"/>
    <property type="evidence" value="ECO:0007669"/>
    <property type="project" value="UniProtKB-KW"/>
</dbReference>
<evidence type="ECO:0000256" key="7">
    <source>
        <dbReference type="ARBA" id="ARBA00025526"/>
    </source>
</evidence>
<dbReference type="InterPro" id="IPR000795">
    <property type="entry name" value="T_Tr_GTP-bd_dom"/>
</dbReference>
<dbReference type="InterPro" id="IPR004161">
    <property type="entry name" value="EFTu-like_2"/>
</dbReference>
<keyword evidence="6" id="KW-0342">GTP-binding</keyword>
<sequence>MAHVVIGTAGHIDHGKTALVKALTGTNTDQLADEQARGMTIDLGFAFLNENVTIIDVPGHEKFIRNMVAGVSTIHMAILVVAADDGIMPQTREHLQILKLLNIPQCVVALTKIDLAEDKEWLDLIELDIRELTDGIFESVDLIRTSINTGVGIAELKNLLEQKAANIQQSTDRGFFRLQVDRVFTMPGFGTVTTGTVISGELKKGSTVDVLPGNIKAKVRGIQSHGSEVESVQQGDRAAVNLSGVDKEKIFRGSELALPGKLKSIDKFTAHIQLASEIKKNLKHRQRVRVHLGTMEVLGRVYLAGQKKLPAGSKANVILNLEKFVVAASGDRLVLRTYSPMTTIGGGMVLTTFISKGVKVGSWVS</sequence>
<dbReference type="Gene3D" id="2.40.30.10">
    <property type="entry name" value="Translation factors"/>
    <property type="match status" value="1"/>
</dbReference>
<evidence type="ECO:0000256" key="4">
    <source>
        <dbReference type="ARBA" id="ARBA00022741"/>
    </source>
</evidence>
<dbReference type="GO" id="GO:0003924">
    <property type="term" value="F:GTPase activity"/>
    <property type="evidence" value="ECO:0007669"/>
    <property type="project" value="InterPro"/>
</dbReference>
<dbReference type="InterPro" id="IPR027417">
    <property type="entry name" value="P-loop_NTPase"/>
</dbReference>
<dbReference type="InterPro" id="IPR050055">
    <property type="entry name" value="EF-Tu_GTPase"/>
</dbReference>
<evidence type="ECO:0000259" key="9">
    <source>
        <dbReference type="PROSITE" id="PS51722"/>
    </source>
</evidence>
<keyword evidence="4" id="KW-0547">Nucleotide-binding</keyword>
<feature type="domain" description="Tr-type G" evidence="9">
    <location>
        <begin position="1"/>
        <end position="169"/>
    </location>
</feature>
<dbReference type="PANTHER" id="PTHR43721">
    <property type="entry name" value="ELONGATION FACTOR TU-RELATED"/>
    <property type="match status" value="1"/>
</dbReference>
<comment type="function">
    <text evidence="7">Translation factor necessary for the incorporation of selenocysteine into proteins. It probably replaces EF-Tu for the insertion of selenocysteine directed by the UGA codon. SelB binds GTP and GDP.</text>
</comment>
<accession>A0A381Z8J2</accession>
<dbReference type="GO" id="GO:0005737">
    <property type="term" value="C:cytoplasm"/>
    <property type="evidence" value="ECO:0007669"/>
    <property type="project" value="UniProtKB-SubCell"/>
</dbReference>
<dbReference type="SUPFAM" id="SSF50447">
    <property type="entry name" value="Translation proteins"/>
    <property type="match status" value="1"/>
</dbReference>
<keyword evidence="5" id="KW-0648">Protein biosynthesis</keyword>
<dbReference type="AlphaFoldDB" id="A0A381Z8J2"/>
<name>A0A381Z8J2_9ZZZZ</name>
<dbReference type="InterPro" id="IPR009001">
    <property type="entry name" value="Transl_elong_EF1A/Init_IF2_C"/>
</dbReference>
<protein>
    <recommendedName>
        <fullName evidence="2">Selenocysteine-specific elongation factor</fullName>
    </recommendedName>
    <alternativeName>
        <fullName evidence="8">SelB translation factor</fullName>
    </alternativeName>
</protein>
<comment type="subcellular location">
    <subcellularLocation>
        <location evidence="1">Cytoplasm</location>
    </subcellularLocation>
</comment>
<dbReference type="Pfam" id="PF25461">
    <property type="entry name" value="Beta-barrel_SelB"/>
    <property type="match status" value="1"/>
</dbReference>
<dbReference type="InterPro" id="IPR005225">
    <property type="entry name" value="Small_GTP-bd"/>
</dbReference>
<dbReference type="GO" id="GO:0001514">
    <property type="term" value="P:selenocysteine incorporation"/>
    <property type="evidence" value="ECO:0007669"/>
    <property type="project" value="InterPro"/>
</dbReference>